<gene>
    <name evidence="2" type="ORF">I603_1372</name>
</gene>
<dbReference type="RefSeq" id="WP_068863450.1">
    <property type="nucleotide sequence ID" value="NZ_LZYB01000003.1"/>
</dbReference>
<evidence type="ECO:0008006" key="4">
    <source>
        <dbReference type="Google" id="ProtNLM"/>
    </source>
</evidence>
<organism evidence="2 3">
    <name type="scientific">Erythrobacter dokdonensis DSW-74</name>
    <dbReference type="NCBI Taxonomy" id="1300349"/>
    <lineage>
        <taxon>Bacteria</taxon>
        <taxon>Pseudomonadati</taxon>
        <taxon>Pseudomonadota</taxon>
        <taxon>Alphaproteobacteria</taxon>
        <taxon>Sphingomonadales</taxon>
        <taxon>Erythrobacteraceae</taxon>
        <taxon>Erythrobacter/Porphyrobacter group</taxon>
        <taxon>Erythrobacter</taxon>
    </lineage>
</organism>
<reference evidence="2 3" key="1">
    <citation type="submission" date="2016-06" db="EMBL/GenBank/DDBJ databases">
        <title>Genome sequence of Porphyrobacter dokdonensis DSW-74.</title>
        <authorList>
            <person name="Kim J.F."/>
            <person name="Song J.Y."/>
        </authorList>
    </citation>
    <scope>NUCLEOTIDE SEQUENCE [LARGE SCALE GENOMIC DNA]</scope>
    <source>
        <strain evidence="2 3">DSW-74</strain>
    </source>
</reference>
<keyword evidence="3" id="KW-1185">Reference proteome</keyword>
<sequence length="234" mass="25879">MDQKSSDLGDYSADFTGFGVREWRTARDLVIAPKRVLEAWLGRPREYELIYARPLAFYLGLNSILLLFSFLHNHGKTLITALPPELLEPIVARSGKSAEVFIGDADNWLGLVLVPVSCVVYGVVAIPVLRWWDRDTLGWERGLRSAMAYLSAWTVTALPISWWAYEEGVLGLTVGAAIAMLSVIAFVRMGKGRWFDRLWVGLLRGAALTLLIYAASAIALFAVLPGILWAASVI</sequence>
<name>A0A1A7BEQ4_9SPHN</name>
<dbReference type="AlphaFoldDB" id="A0A1A7BEQ4"/>
<comment type="caution">
    <text evidence="2">The sequence shown here is derived from an EMBL/GenBank/DDBJ whole genome shotgun (WGS) entry which is preliminary data.</text>
</comment>
<dbReference type="Proteomes" id="UP000092484">
    <property type="component" value="Unassembled WGS sequence"/>
</dbReference>
<protein>
    <recommendedName>
        <fullName evidence="4">DUF3667 domain-containing protein</fullName>
    </recommendedName>
</protein>
<keyword evidence="1" id="KW-1133">Transmembrane helix</keyword>
<accession>A0A1A7BEQ4</accession>
<keyword evidence="1" id="KW-0472">Membrane</keyword>
<feature type="transmembrane region" description="Helical" evidence="1">
    <location>
        <begin position="143"/>
        <end position="163"/>
    </location>
</feature>
<feature type="transmembrane region" description="Helical" evidence="1">
    <location>
        <begin position="108"/>
        <end position="131"/>
    </location>
</feature>
<dbReference type="STRING" id="1300349.I603_1372"/>
<keyword evidence="1" id="KW-0812">Transmembrane</keyword>
<evidence type="ECO:0000313" key="2">
    <source>
        <dbReference type="EMBL" id="OBV10964.1"/>
    </source>
</evidence>
<evidence type="ECO:0000313" key="3">
    <source>
        <dbReference type="Proteomes" id="UP000092484"/>
    </source>
</evidence>
<evidence type="ECO:0000256" key="1">
    <source>
        <dbReference type="SAM" id="Phobius"/>
    </source>
</evidence>
<feature type="transmembrane region" description="Helical" evidence="1">
    <location>
        <begin position="208"/>
        <end position="231"/>
    </location>
</feature>
<proteinExistence type="predicted"/>
<feature type="transmembrane region" description="Helical" evidence="1">
    <location>
        <begin position="169"/>
        <end position="187"/>
    </location>
</feature>
<dbReference type="EMBL" id="LZYB01000003">
    <property type="protein sequence ID" value="OBV10964.1"/>
    <property type="molecule type" value="Genomic_DNA"/>
</dbReference>
<feature type="transmembrane region" description="Helical" evidence="1">
    <location>
        <begin position="55"/>
        <end position="72"/>
    </location>
</feature>